<dbReference type="Proteomes" id="UP000467841">
    <property type="component" value="Unassembled WGS sequence"/>
</dbReference>
<feature type="region of interest" description="Disordered" evidence="1">
    <location>
        <begin position="1"/>
        <end position="86"/>
    </location>
</feature>
<evidence type="ECO:0000313" key="2">
    <source>
        <dbReference type="EMBL" id="CAA7038257.1"/>
    </source>
</evidence>
<accession>A0A6D2JBC5</accession>
<gene>
    <name evidence="2" type="ORF">MERR_LOCUS25492</name>
</gene>
<evidence type="ECO:0000256" key="1">
    <source>
        <dbReference type="SAM" id="MobiDB-lite"/>
    </source>
</evidence>
<evidence type="ECO:0000313" key="3">
    <source>
        <dbReference type="Proteomes" id="UP000467841"/>
    </source>
</evidence>
<proteinExistence type="predicted"/>
<dbReference type="EMBL" id="CACVBM020001190">
    <property type="protein sequence ID" value="CAA7038257.1"/>
    <property type="molecule type" value="Genomic_DNA"/>
</dbReference>
<comment type="caution">
    <text evidence="2">The sequence shown here is derived from an EMBL/GenBank/DDBJ whole genome shotgun (WGS) entry which is preliminary data.</text>
</comment>
<organism evidence="2 3">
    <name type="scientific">Microthlaspi erraticum</name>
    <dbReference type="NCBI Taxonomy" id="1685480"/>
    <lineage>
        <taxon>Eukaryota</taxon>
        <taxon>Viridiplantae</taxon>
        <taxon>Streptophyta</taxon>
        <taxon>Embryophyta</taxon>
        <taxon>Tracheophyta</taxon>
        <taxon>Spermatophyta</taxon>
        <taxon>Magnoliopsida</taxon>
        <taxon>eudicotyledons</taxon>
        <taxon>Gunneridae</taxon>
        <taxon>Pentapetalae</taxon>
        <taxon>rosids</taxon>
        <taxon>malvids</taxon>
        <taxon>Brassicales</taxon>
        <taxon>Brassicaceae</taxon>
        <taxon>Coluteocarpeae</taxon>
        <taxon>Microthlaspi</taxon>
    </lineage>
</organism>
<keyword evidence="3" id="KW-1185">Reference proteome</keyword>
<dbReference type="AlphaFoldDB" id="A0A6D2JBC5"/>
<sequence>MGDQIQAMQDKLSCTSTSGGVRRSTAPVDPQPIDLSDEELDPVPTGSRQHTTDQPRYSSYEPRERKRRKHEHQTPGQSETRADADTPVPAIFLCTTPGHPRRLSSDAVEHCC</sequence>
<name>A0A6D2JBC5_9BRAS</name>
<reference evidence="2" key="1">
    <citation type="submission" date="2020-01" db="EMBL/GenBank/DDBJ databases">
        <authorList>
            <person name="Mishra B."/>
        </authorList>
    </citation>
    <scope>NUCLEOTIDE SEQUENCE [LARGE SCALE GENOMIC DNA]</scope>
</reference>
<protein>
    <submittedName>
        <fullName evidence="2">Uncharacterized protein</fullName>
    </submittedName>
</protein>
<feature type="compositionally biased region" description="Polar residues" evidence="1">
    <location>
        <begin position="46"/>
        <end position="57"/>
    </location>
</feature>